<evidence type="ECO:0000313" key="1">
    <source>
        <dbReference type="EMBL" id="KWX14148.1"/>
    </source>
</evidence>
<accession>A0A132NVR2</accession>
<evidence type="ECO:0000313" key="2">
    <source>
        <dbReference type="Proteomes" id="UP000070089"/>
    </source>
</evidence>
<gene>
    <name evidence="1" type="ORF">QR46_1845</name>
</gene>
<comment type="caution">
    <text evidence="1">The sequence shown here is derived from an EMBL/GenBank/DDBJ whole genome shotgun (WGS) entry which is preliminary data.</text>
</comment>
<dbReference type="Proteomes" id="UP000070089">
    <property type="component" value="Unassembled WGS sequence"/>
</dbReference>
<dbReference type="VEuPathDB" id="GiardiaDB:QR46_1845"/>
<proteinExistence type="predicted"/>
<protein>
    <submittedName>
        <fullName evidence="1">Uncharacterized protein</fullName>
    </submittedName>
</protein>
<dbReference type="EMBL" id="JXTI01000042">
    <property type="protein sequence ID" value="KWX14148.1"/>
    <property type="molecule type" value="Genomic_DNA"/>
</dbReference>
<dbReference type="AlphaFoldDB" id="A0A132NVR2"/>
<organism evidence="1 2">
    <name type="scientific">Giardia duodenalis assemblage B</name>
    <dbReference type="NCBI Taxonomy" id="1394984"/>
    <lineage>
        <taxon>Eukaryota</taxon>
        <taxon>Metamonada</taxon>
        <taxon>Diplomonadida</taxon>
        <taxon>Hexamitidae</taxon>
        <taxon>Giardiinae</taxon>
        <taxon>Giardia</taxon>
    </lineage>
</organism>
<dbReference type="OrthoDB" id="10252114at2759"/>
<name>A0A132NVR2_GIAIN</name>
<sequence length="310" mass="35217">MMDVHLIYPLDYSWNQIIRALETVGICVSKDKKEAILTRFSETGRLSYTQYIETTCITFDALPHGIGVLLFFLPADKYFGEAVLTRNMNTFMLLPSRLFIIDPFSRRQYYPTQIHVTSVSGANLPPIPMFRLPDDAASLRCSICSYLELILHKKPLPDVVQPSSLCLLIWEWIRRHEEAAPKATIESMRQFGRLVGENLRVELVSTDIETPEQTQAELTILASFIRSILQDGCTNISTSLGHCTLKEHKLQIIIYVKYRPETFQILLGHLLASVCWSFMGSKEDTVICSQDKTHLTISVLPHCLPTLPSV</sequence>
<reference evidence="1 2" key="1">
    <citation type="journal article" date="2015" name="Mol. Biochem. Parasitol.">
        <title>Identification of polymorphic genes for use in assemblage B genotyping assays through comparative genomics of multiple assemblage B Giardia duodenalis isolates.</title>
        <authorList>
            <person name="Wielinga C."/>
            <person name="Thompson R.C."/>
            <person name="Monis P."/>
            <person name="Ryan U."/>
        </authorList>
    </citation>
    <scope>NUCLEOTIDE SEQUENCE [LARGE SCALE GENOMIC DNA]</scope>
    <source>
        <strain evidence="1 2">BAH15c1</strain>
    </source>
</reference>